<dbReference type="PROSITE" id="PS50949">
    <property type="entry name" value="HTH_GNTR"/>
    <property type="match status" value="1"/>
</dbReference>
<feature type="domain" description="HTH gntR-type" evidence="4">
    <location>
        <begin position="1"/>
        <end position="62"/>
    </location>
</feature>
<keyword evidence="1" id="KW-0805">Transcription regulation</keyword>
<organism evidence="5 6">
    <name type="scientific">Paraburkholderia susongensis</name>
    <dbReference type="NCBI Taxonomy" id="1515439"/>
    <lineage>
        <taxon>Bacteria</taxon>
        <taxon>Pseudomonadati</taxon>
        <taxon>Pseudomonadota</taxon>
        <taxon>Betaproteobacteria</taxon>
        <taxon>Burkholderiales</taxon>
        <taxon>Burkholderiaceae</taxon>
        <taxon>Paraburkholderia</taxon>
    </lineage>
</organism>
<dbReference type="GO" id="GO:0003677">
    <property type="term" value="F:DNA binding"/>
    <property type="evidence" value="ECO:0007669"/>
    <property type="project" value="UniProtKB-KW"/>
</dbReference>
<dbReference type="AlphaFoldDB" id="A0A1X7ISA2"/>
<dbReference type="STRING" id="1515439.SAMN06265784_1011005"/>
<dbReference type="Gene3D" id="1.20.120.530">
    <property type="entry name" value="GntR ligand-binding domain-like"/>
    <property type="match status" value="1"/>
</dbReference>
<evidence type="ECO:0000313" key="5">
    <source>
        <dbReference type="EMBL" id="SMG17905.1"/>
    </source>
</evidence>
<dbReference type="SUPFAM" id="SSF48008">
    <property type="entry name" value="GntR ligand-binding domain-like"/>
    <property type="match status" value="1"/>
</dbReference>
<dbReference type="Pfam" id="PF00392">
    <property type="entry name" value="GntR"/>
    <property type="match status" value="1"/>
</dbReference>
<evidence type="ECO:0000256" key="3">
    <source>
        <dbReference type="ARBA" id="ARBA00023163"/>
    </source>
</evidence>
<dbReference type="InterPro" id="IPR000524">
    <property type="entry name" value="Tscrpt_reg_HTH_GntR"/>
</dbReference>
<dbReference type="Proteomes" id="UP000193228">
    <property type="component" value="Unassembled WGS sequence"/>
</dbReference>
<keyword evidence="2" id="KW-0238">DNA-binding</keyword>
<reference evidence="6" key="1">
    <citation type="submission" date="2017-04" db="EMBL/GenBank/DDBJ databases">
        <authorList>
            <person name="Varghese N."/>
            <person name="Submissions S."/>
        </authorList>
    </citation>
    <scope>NUCLEOTIDE SEQUENCE [LARGE SCALE GENOMIC DNA]</scope>
    <source>
        <strain evidence="6">LMG 29540</strain>
    </source>
</reference>
<accession>A0A1X7ISA2</accession>
<proteinExistence type="predicted"/>
<dbReference type="InterPro" id="IPR008920">
    <property type="entry name" value="TF_FadR/GntR_C"/>
</dbReference>
<keyword evidence="3" id="KW-0804">Transcription</keyword>
<dbReference type="PANTHER" id="PTHR43537:SF53">
    <property type="entry name" value="HTH-TYPE TRANSCRIPTIONAL REPRESSOR NANR"/>
    <property type="match status" value="1"/>
</dbReference>
<dbReference type="EMBL" id="FXAT01000001">
    <property type="protein sequence ID" value="SMG17905.1"/>
    <property type="molecule type" value="Genomic_DNA"/>
</dbReference>
<evidence type="ECO:0000256" key="1">
    <source>
        <dbReference type="ARBA" id="ARBA00023015"/>
    </source>
</evidence>
<evidence type="ECO:0000256" key="2">
    <source>
        <dbReference type="ARBA" id="ARBA00023125"/>
    </source>
</evidence>
<dbReference type="GO" id="GO:0003700">
    <property type="term" value="F:DNA-binding transcription factor activity"/>
    <property type="evidence" value="ECO:0007669"/>
    <property type="project" value="InterPro"/>
</dbReference>
<gene>
    <name evidence="5" type="ORF">SAMN06265784_1011005</name>
</gene>
<dbReference type="Gene3D" id="1.10.10.10">
    <property type="entry name" value="Winged helix-like DNA-binding domain superfamily/Winged helix DNA-binding domain"/>
    <property type="match status" value="1"/>
</dbReference>
<sequence length="216" mass="24151">MYRSISGALLDGKLRPGTPLRERNLAEVFGATRTAVRKVLARLEREGKVELRQNRGAFVPQPSVEDIHAVYDARRAVEGGMLMLLASRLGATQLRALSAHVKREEEAHRAGDREESIRLAGAFHTHLTRMLGNAELEAFLQRLLARTQLFVALYESHDQSSCAPGEHRAIVEALARGEASAAVSTMLHHLDEIEARITRHVTRDDQEDLADIFNRY</sequence>
<protein>
    <submittedName>
        <fullName evidence="5">Transcriptional regulator, GntR family</fullName>
    </submittedName>
</protein>
<dbReference type="InterPro" id="IPR036388">
    <property type="entry name" value="WH-like_DNA-bd_sf"/>
</dbReference>
<dbReference type="SUPFAM" id="SSF46785">
    <property type="entry name" value="Winged helix' DNA-binding domain"/>
    <property type="match status" value="1"/>
</dbReference>
<dbReference type="InterPro" id="IPR011711">
    <property type="entry name" value="GntR_C"/>
</dbReference>
<dbReference type="CDD" id="cd07377">
    <property type="entry name" value="WHTH_GntR"/>
    <property type="match status" value="1"/>
</dbReference>
<evidence type="ECO:0000259" key="4">
    <source>
        <dbReference type="PROSITE" id="PS50949"/>
    </source>
</evidence>
<dbReference type="Pfam" id="PF07729">
    <property type="entry name" value="FCD"/>
    <property type="match status" value="1"/>
</dbReference>
<dbReference type="SMART" id="SM00895">
    <property type="entry name" value="FCD"/>
    <property type="match status" value="1"/>
</dbReference>
<dbReference type="SMART" id="SM00345">
    <property type="entry name" value="HTH_GNTR"/>
    <property type="match status" value="1"/>
</dbReference>
<name>A0A1X7ISA2_9BURK</name>
<keyword evidence="6" id="KW-1185">Reference proteome</keyword>
<dbReference type="InterPro" id="IPR036390">
    <property type="entry name" value="WH_DNA-bd_sf"/>
</dbReference>
<dbReference type="PANTHER" id="PTHR43537">
    <property type="entry name" value="TRANSCRIPTIONAL REGULATOR, GNTR FAMILY"/>
    <property type="match status" value="1"/>
</dbReference>
<evidence type="ECO:0000313" key="6">
    <source>
        <dbReference type="Proteomes" id="UP000193228"/>
    </source>
</evidence>